<sequence>MTDRRGVVAKRAENLMPDVPYVRGWAQARRGAGALATQLTALGLEPDFPGLAADVNVAGDGLVRLGTIRPEAALMLAELIVSGLAAEMAKHAETLTQEAGNARHNSSAA</sequence>
<name>A0ABW4IZ79_9ACTN</name>
<gene>
    <name evidence="1" type="ORF">ACFSL4_31285</name>
</gene>
<proteinExistence type="predicted"/>
<evidence type="ECO:0000313" key="1">
    <source>
        <dbReference type="EMBL" id="MFD1662537.1"/>
    </source>
</evidence>
<dbReference type="RefSeq" id="WP_381090372.1">
    <property type="nucleotide sequence ID" value="NZ_JBHUDX010000098.1"/>
</dbReference>
<evidence type="ECO:0000313" key="2">
    <source>
        <dbReference type="Proteomes" id="UP001597261"/>
    </source>
</evidence>
<protein>
    <submittedName>
        <fullName evidence="1">Uncharacterized protein</fullName>
    </submittedName>
</protein>
<reference evidence="2" key="1">
    <citation type="journal article" date="2019" name="Int. J. Syst. Evol. Microbiol.">
        <title>The Global Catalogue of Microorganisms (GCM) 10K type strain sequencing project: providing services to taxonomists for standard genome sequencing and annotation.</title>
        <authorList>
            <consortium name="The Broad Institute Genomics Platform"/>
            <consortium name="The Broad Institute Genome Sequencing Center for Infectious Disease"/>
            <person name="Wu L."/>
            <person name="Ma J."/>
        </authorList>
    </citation>
    <scope>NUCLEOTIDE SEQUENCE [LARGE SCALE GENOMIC DNA]</scope>
    <source>
        <strain evidence="2">CGMCC 1.12470</strain>
    </source>
</reference>
<dbReference type="Proteomes" id="UP001597261">
    <property type="component" value="Unassembled WGS sequence"/>
</dbReference>
<comment type="caution">
    <text evidence="1">The sequence shown here is derived from an EMBL/GenBank/DDBJ whole genome shotgun (WGS) entry which is preliminary data.</text>
</comment>
<keyword evidence="2" id="KW-1185">Reference proteome</keyword>
<organism evidence="1 2">
    <name type="scientific">Streptomyces caeni</name>
    <dbReference type="NCBI Taxonomy" id="2307231"/>
    <lineage>
        <taxon>Bacteria</taxon>
        <taxon>Bacillati</taxon>
        <taxon>Actinomycetota</taxon>
        <taxon>Actinomycetes</taxon>
        <taxon>Kitasatosporales</taxon>
        <taxon>Streptomycetaceae</taxon>
        <taxon>Streptomyces</taxon>
    </lineage>
</organism>
<accession>A0ABW4IZ79</accession>
<dbReference type="EMBL" id="JBHUDX010000098">
    <property type="protein sequence ID" value="MFD1662537.1"/>
    <property type="molecule type" value="Genomic_DNA"/>
</dbReference>